<dbReference type="NCBIfam" id="TIGR01163">
    <property type="entry name" value="rpe"/>
    <property type="match status" value="1"/>
</dbReference>
<feature type="active site" description="Proton donor" evidence="10 12">
    <location>
        <position position="180"/>
    </location>
</feature>
<dbReference type="PROSITE" id="PS01085">
    <property type="entry name" value="RIBUL_P_3_EPIMER_1"/>
    <property type="match status" value="1"/>
</dbReference>
<dbReference type="InterPro" id="IPR026019">
    <property type="entry name" value="Ribul_P_3_epim"/>
</dbReference>
<dbReference type="AlphaFoldDB" id="A0A1F4TDJ2"/>
<feature type="binding site" evidence="10 14">
    <location>
        <begin position="147"/>
        <end position="150"/>
    </location>
    <ligand>
        <name>substrate</name>
    </ligand>
</feature>
<feature type="binding site" evidence="14">
    <location>
        <position position="182"/>
    </location>
    <ligand>
        <name>substrate</name>
    </ligand>
</feature>
<comment type="caution">
    <text evidence="15">The sequence shown here is derived from an EMBL/GenBank/DDBJ whole genome shotgun (WGS) entry which is preliminary data.</text>
</comment>
<dbReference type="InterPro" id="IPR000056">
    <property type="entry name" value="Ribul_P_3_epim-like"/>
</dbReference>
<feature type="active site" description="Proton acceptor" evidence="10 12">
    <location>
        <position position="34"/>
    </location>
</feature>
<evidence type="ECO:0000256" key="7">
    <source>
        <dbReference type="ARBA" id="ARBA00013188"/>
    </source>
</evidence>
<evidence type="ECO:0000256" key="6">
    <source>
        <dbReference type="ARBA" id="ARBA00009541"/>
    </source>
</evidence>
<comment type="cofactor">
    <cofactor evidence="10 13">
        <name>a divalent metal cation</name>
        <dbReference type="ChEBI" id="CHEBI:60240"/>
    </cofactor>
    <text evidence="10 13">Binds 1 divalent metal cation per subunit.</text>
</comment>
<dbReference type="GO" id="GO:0046872">
    <property type="term" value="F:metal ion binding"/>
    <property type="evidence" value="ECO:0007669"/>
    <property type="project" value="UniProtKB-UniRule"/>
</dbReference>
<gene>
    <name evidence="10" type="primary">rpe</name>
    <name evidence="15" type="ORF">A2311_01835</name>
</gene>
<feature type="binding site" evidence="10 14">
    <location>
        <begin position="202"/>
        <end position="203"/>
    </location>
    <ligand>
        <name>substrate</name>
    </ligand>
</feature>
<evidence type="ECO:0000256" key="4">
    <source>
        <dbReference type="ARBA" id="ARBA00001947"/>
    </source>
</evidence>
<comment type="similarity">
    <text evidence="6 10 11">Belongs to the ribulose-phosphate 3-epimerase family.</text>
</comment>
<evidence type="ECO:0000256" key="12">
    <source>
        <dbReference type="PIRSR" id="PIRSR001461-1"/>
    </source>
</evidence>
<protein>
    <recommendedName>
        <fullName evidence="7 10">Ribulose-phosphate 3-epimerase</fullName>
        <ecNumber evidence="7 10">5.1.3.1</ecNumber>
    </recommendedName>
</protein>
<dbReference type="EC" id="5.1.3.1" evidence="7 10"/>
<evidence type="ECO:0000256" key="8">
    <source>
        <dbReference type="ARBA" id="ARBA00022723"/>
    </source>
</evidence>
<feature type="binding site" evidence="10">
    <location>
        <begin position="180"/>
        <end position="182"/>
    </location>
    <ligand>
        <name>substrate</name>
    </ligand>
</feature>
<dbReference type="InterPro" id="IPR013785">
    <property type="entry name" value="Aldolase_TIM"/>
</dbReference>
<feature type="binding site" evidence="10 14">
    <location>
        <position position="7"/>
    </location>
    <ligand>
        <name>substrate</name>
    </ligand>
</feature>
<comment type="cofactor">
    <cofactor evidence="2">
        <name>Mn(2+)</name>
        <dbReference type="ChEBI" id="CHEBI:29035"/>
    </cofactor>
</comment>
<dbReference type="FunFam" id="3.20.20.70:FF:000004">
    <property type="entry name" value="Ribulose-phosphate 3-epimerase"/>
    <property type="match status" value="1"/>
</dbReference>
<evidence type="ECO:0000256" key="5">
    <source>
        <dbReference type="ARBA" id="ARBA00001954"/>
    </source>
</evidence>
<comment type="pathway">
    <text evidence="10">Carbohydrate degradation.</text>
</comment>
<dbReference type="Proteomes" id="UP000178951">
    <property type="component" value="Unassembled WGS sequence"/>
</dbReference>
<evidence type="ECO:0000256" key="13">
    <source>
        <dbReference type="PIRSR" id="PIRSR001461-2"/>
    </source>
</evidence>
<evidence type="ECO:0000256" key="14">
    <source>
        <dbReference type="PIRSR" id="PIRSR001461-3"/>
    </source>
</evidence>
<evidence type="ECO:0000256" key="9">
    <source>
        <dbReference type="ARBA" id="ARBA00023235"/>
    </source>
</evidence>
<evidence type="ECO:0000256" key="1">
    <source>
        <dbReference type="ARBA" id="ARBA00001782"/>
    </source>
</evidence>
<keyword evidence="10 11" id="KW-0119">Carbohydrate metabolism</keyword>
<feature type="binding site" evidence="10 14">
    <location>
        <position position="65"/>
    </location>
    <ligand>
        <name>substrate</name>
    </ligand>
</feature>
<feature type="binding site" evidence="10 13">
    <location>
        <position position="180"/>
    </location>
    <ligand>
        <name>a divalent metal cation</name>
        <dbReference type="ChEBI" id="CHEBI:60240"/>
    </ligand>
</feature>
<dbReference type="PANTHER" id="PTHR11749">
    <property type="entry name" value="RIBULOSE-5-PHOSPHATE-3-EPIMERASE"/>
    <property type="match status" value="1"/>
</dbReference>
<comment type="cofactor">
    <cofactor evidence="5">
        <name>Fe(2+)</name>
        <dbReference type="ChEBI" id="CHEBI:29033"/>
    </cofactor>
</comment>
<sequence length="220" mass="23971">MIKVAPSILSANFANLEAEIKKVEQGGADYIHIDVMDGHFVPNITIGPLIVKACRKITRLPLDVHLMIENPDRYIPDFAKALYGGPVGGDIITIHVEASKDLATDIELIRQHGAKPGVVINPSTTVDKVLQVLDKVDLVLVMSVNPGFEGQKFIPSVLPKIKELRRAVNDRRLATEIEVDGGINLETYRQVIEAGANVLVAGSAIFYADDYAKVIAALKR</sequence>
<evidence type="ECO:0000256" key="10">
    <source>
        <dbReference type="HAMAP-Rule" id="MF_02227"/>
    </source>
</evidence>
<comment type="catalytic activity">
    <reaction evidence="1 10 11">
        <text>D-ribulose 5-phosphate = D-xylulose 5-phosphate</text>
        <dbReference type="Rhea" id="RHEA:13677"/>
        <dbReference type="ChEBI" id="CHEBI:57737"/>
        <dbReference type="ChEBI" id="CHEBI:58121"/>
        <dbReference type="EC" id="5.1.3.1"/>
    </reaction>
</comment>
<name>A0A1F4TDJ2_UNCSA</name>
<dbReference type="STRING" id="1802583.A2311_01835"/>
<dbReference type="Pfam" id="PF00834">
    <property type="entry name" value="Ribul_P_3_epim"/>
    <property type="match status" value="1"/>
</dbReference>
<dbReference type="GO" id="GO:0004750">
    <property type="term" value="F:D-ribulose-phosphate 3-epimerase activity"/>
    <property type="evidence" value="ECO:0007669"/>
    <property type="project" value="UniProtKB-UniRule"/>
</dbReference>
<accession>A0A1F4TDJ2</accession>
<keyword evidence="13" id="KW-0862">Zinc</keyword>
<keyword evidence="13" id="KW-0170">Cobalt</keyword>
<reference evidence="15 16" key="1">
    <citation type="journal article" date="2016" name="Nat. Commun.">
        <title>Thousands of microbial genomes shed light on interconnected biogeochemical processes in an aquifer system.</title>
        <authorList>
            <person name="Anantharaman K."/>
            <person name="Brown C.T."/>
            <person name="Hug L.A."/>
            <person name="Sharon I."/>
            <person name="Castelle C.J."/>
            <person name="Probst A.J."/>
            <person name="Thomas B.C."/>
            <person name="Singh A."/>
            <person name="Wilkins M.J."/>
            <person name="Karaoz U."/>
            <person name="Brodie E.L."/>
            <person name="Williams K.H."/>
            <person name="Hubbard S.S."/>
            <person name="Banfield J.F."/>
        </authorList>
    </citation>
    <scope>NUCLEOTIDE SEQUENCE [LARGE SCALE GENOMIC DNA]</scope>
</reference>
<proteinExistence type="inferred from homology"/>
<dbReference type="CDD" id="cd00429">
    <property type="entry name" value="RPE"/>
    <property type="match status" value="1"/>
</dbReference>
<dbReference type="PIRSF" id="PIRSF001461">
    <property type="entry name" value="RPE"/>
    <property type="match status" value="1"/>
</dbReference>
<dbReference type="SUPFAM" id="SSF51366">
    <property type="entry name" value="Ribulose-phoshate binding barrel"/>
    <property type="match status" value="1"/>
</dbReference>
<feature type="binding site" evidence="10 13">
    <location>
        <position position="65"/>
    </location>
    <ligand>
        <name>a divalent metal cation</name>
        <dbReference type="ChEBI" id="CHEBI:60240"/>
    </ligand>
</feature>
<keyword evidence="9 10" id="KW-0413">Isomerase</keyword>
<dbReference type="GO" id="GO:0005737">
    <property type="term" value="C:cytoplasm"/>
    <property type="evidence" value="ECO:0007669"/>
    <property type="project" value="UniProtKB-ARBA"/>
</dbReference>
<keyword evidence="8 10" id="KW-0479">Metal-binding</keyword>
<dbReference type="GO" id="GO:0019323">
    <property type="term" value="P:pentose catabolic process"/>
    <property type="evidence" value="ECO:0007669"/>
    <property type="project" value="UniProtKB-UniRule"/>
</dbReference>
<dbReference type="Gene3D" id="3.20.20.70">
    <property type="entry name" value="Aldolase class I"/>
    <property type="match status" value="1"/>
</dbReference>
<evidence type="ECO:0000256" key="2">
    <source>
        <dbReference type="ARBA" id="ARBA00001936"/>
    </source>
</evidence>
<dbReference type="InterPro" id="IPR011060">
    <property type="entry name" value="RibuloseP-bd_barrel"/>
</dbReference>
<dbReference type="NCBIfam" id="NF004076">
    <property type="entry name" value="PRK05581.1-4"/>
    <property type="match status" value="1"/>
</dbReference>
<comment type="cofactor">
    <cofactor evidence="4">
        <name>Zn(2+)</name>
        <dbReference type="ChEBI" id="CHEBI:29105"/>
    </cofactor>
</comment>
<evidence type="ECO:0000313" key="16">
    <source>
        <dbReference type="Proteomes" id="UP000178951"/>
    </source>
</evidence>
<keyword evidence="13" id="KW-0464">Manganese</keyword>
<feature type="binding site" evidence="10 13">
    <location>
        <position position="34"/>
    </location>
    <ligand>
        <name>a divalent metal cation</name>
        <dbReference type="ChEBI" id="CHEBI:60240"/>
    </ligand>
</feature>
<evidence type="ECO:0000313" key="15">
    <source>
        <dbReference type="EMBL" id="OGC30704.1"/>
    </source>
</evidence>
<feature type="binding site" evidence="10 13">
    <location>
        <position position="32"/>
    </location>
    <ligand>
        <name>a divalent metal cation</name>
        <dbReference type="ChEBI" id="CHEBI:60240"/>
    </ligand>
</feature>
<dbReference type="HAMAP" id="MF_02227">
    <property type="entry name" value="RPE"/>
    <property type="match status" value="1"/>
</dbReference>
<evidence type="ECO:0000256" key="11">
    <source>
        <dbReference type="PIRNR" id="PIRNR001461"/>
    </source>
</evidence>
<comment type="cofactor">
    <cofactor evidence="3">
        <name>Co(2+)</name>
        <dbReference type="ChEBI" id="CHEBI:48828"/>
    </cofactor>
</comment>
<organism evidence="15 16">
    <name type="scientific">candidate division WOR-1 bacterium RIFOXYB2_FULL_48_7</name>
    <dbReference type="NCBI Taxonomy" id="1802583"/>
    <lineage>
        <taxon>Bacteria</taxon>
        <taxon>Bacillati</taxon>
        <taxon>Saganbacteria</taxon>
    </lineage>
</organism>
<comment type="function">
    <text evidence="10">Catalyzes the reversible epimerization of D-ribulose 5-phosphate to D-xylulose 5-phosphate.</text>
</comment>
<dbReference type="EMBL" id="MEUF01000088">
    <property type="protein sequence ID" value="OGC30704.1"/>
    <property type="molecule type" value="Genomic_DNA"/>
</dbReference>
<dbReference type="PROSITE" id="PS01086">
    <property type="entry name" value="RIBUL_P_3_EPIMER_2"/>
    <property type="match status" value="1"/>
</dbReference>
<evidence type="ECO:0000256" key="3">
    <source>
        <dbReference type="ARBA" id="ARBA00001941"/>
    </source>
</evidence>
<dbReference type="GO" id="GO:0006098">
    <property type="term" value="P:pentose-phosphate shunt"/>
    <property type="evidence" value="ECO:0007669"/>
    <property type="project" value="UniProtKB-UniRule"/>
</dbReference>